<proteinExistence type="predicted"/>
<dbReference type="EMBL" id="GGEC01081014">
    <property type="protein sequence ID" value="MBX61498.1"/>
    <property type="molecule type" value="Transcribed_RNA"/>
</dbReference>
<sequence>MVHWFMSQWPVHFRVFGFLQFIPYLVE</sequence>
<dbReference type="AlphaFoldDB" id="A0A2P2Q3C2"/>
<name>A0A2P2Q3C2_RHIMU</name>
<reference evidence="1" key="1">
    <citation type="submission" date="2018-02" db="EMBL/GenBank/DDBJ databases">
        <title>Rhizophora mucronata_Transcriptome.</title>
        <authorList>
            <person name="Meera S.P."/>
            <person name="Sreeshan A."/>
            <person name="Augustine A."/>
        </authorList>
    </citation>
    <scope>NUCLEOTIDE SEQUENCE</scope>
    <source>
        <tissue evidence="1">Leaf</tissue>
    </source>
</reference>
<accession>A0A2P2Q3C2</accession>
<protein>
    <submittedName>
        <fullName evidence="1">Uncharacterized protein</fullName>
    </submittedName>
</protein>
<organism evidence="1">
    <name type="scientific">Rhizophora mucronata</name>
    <name type="common">Asiatic mangrove</name>
    <dbReference type="NCBI Taxonomy" id="61149"/>
    <lineage>
        <taxon>Eukaryota</taxon>
        <taxon>Viridiplantae</taxon>
        <taxon>Streptophyta</taxon>
        <taxon>Embryophyta</taxon>
        <taxon>Tracheophyta</taxon>
        <taxon>Spermatophyta</taxon>
        <taxon>Magnoliopsida</taxon>
        <taxon>eudicotyledons</taxon>
        <taxon>Gunneridae</taxon>
        <taxon>Pentapetalae</taxon>
        <taxon>rosids</taxon>
        <taxon>fabids</taxon>
        <taxon>Malpighiales</taxon>
        <taxon>Rhizophoraceae</taxon>
        <taxon>Rhizophora</taxon>
    </lineage>
</organism>
<evidence type="ECO:0000313" key="1">
    <source>
        <dbReference type="EMBL" id="MBX61498.1"/>
    </source>
</evidence>